<dbReference type="Pfam" id="PF21109">
    <property type="entry name" value="Stonustoxin_helical"/>
    <property type="match status" value="1"/>
</dbReference>
<protein>
    <submittedName>
        <fullName evidence="2">Stonustoxin subunit alpha-like</fullName>
    </submittedName>
</protein>
<dbReference type="Proteomes" id="UP001230051">
    <property type="component" value="Unassembled WGS sequence"/>
</dbReference>
<dbReference type="InterPro" id="IPR048997">
    <property type="entry name" value="Stonustoxin-like_helical"/>
</dbReference>
<accession>A0AAD8FRR7</accession>
<reference evidence="2" key="1">
    <citation type="submission" date="2022-02" db="EMBL/GenBank/DDBJ databases">
        <title>Atlantic sturgeon de novo genome assembly.</title>
        <authorList>
            <person name="Stock M."/>
            <person name="Klopp C."/>
            <person name="Guiguen Y."/>
            <person name="Cabau C."/>
            <person name="Parinello H."/>
            <person name="Santidrian Yebra-Pimentel E."/>
            <person name="Kuhl H."/>
            <person name="Dirks R.P."/>
            <person name="Guessner J."/>
            <person name="Wuertz S."/>
            <person name="Du K."/>
            <person name="Schartl M."/>
        </authorList>
    </citation>
    <scope>NUCLEOTIDE SEQUENCE</scope>
    <source>
        <strain evidence="2">STURGEONOMICS-FGT-2020</strain>
        <tissue evidence="2">Whole blood</tissue>
    </source>
</reference>
<dbReference type="InterPro" id="IPR056072">
    <property type="entry name" value="SNTX_MACPF/CDC-like_dom"/>
</dbReference>
<dbReference type="InterPro" id="IPR052090">
    <property type="entry name" value="Cytolytic_pore-forming_toxin"/>
</dbReference>
<evidence type="ECO:0000313" key="3">
    <source>
        <dbReference type="Proteomes" id="UP001230051"/>
    </source>
</evidence>
<dbReference type="Pfam" id="PF00041">
    <property type="entry name" value="fn3"/>
    <property type="match status" value="2"/>
</dbReference>
<dbReference type="Pfam" id="PF24674">
    <property type="entry name" value="MACPF_SNTX"/>
    <property type="match status" value="1"/>
</dbReference>
<dbReference type="InterPro" id="IPR040581">
    <property type="entry name" value="Thioredoxin_11"/>
</dbReference>
<keyword evidence="3" id="KW-1185">Reference proteome</keyword>
<dbReference type="PANTHER" id="PTHR31594:SF16">
    <property type="entry name" value="SI:CH211-281L24.3"/>
    <property type="match status" value="1"/>
</dbReference>
<dbReference type="Pfam" id="PF18078">
    <property type="entry name" value="Thioredoxin_11"/>
    <property type="match status" value="1"/>
</dbReference>
<dbReference type="Gene3D" id="3.40.50.300">
    <property type="entry name" value="P-loop containing nucleotide triphosphate hydrolases"/>
    <property type="match status" value="1"/>
</dbReference>
<name>A0AAD8FRR7_ACIOX</name>
<dbReference type="AlphaFoldDB" id="A0AAD8FRR7"/>
<evidence type="ECO:0000259" key="1">
    <source>
        <dbReference type="PROSITE" id="PS50853"/>
    </source>
</evidence>
<dbReference type="SUPFAM" id="SSF52540">
    <property type="entry name" value="P-loop containing nucleoside triphosphate hydrolases"/>
    <property type="match status" value="1"/>
</dbReference>
<organism evidence="2 3">
    <name type="scientific">Acipenser oxyrinchus oxyrinchus</name>
    <dbReference type="NCBI Taxonomy" id="40147"/>
    <lineage>
        <taxon>Eukaryota</taxon>
        <taxon>Metazoa</taxon>
        <taxon>Chordata</taxon>
        <taxon>Craniata</taxon>
        <taxon>Vertebrata</taxon>
        <taxon>Euteleostomi</taxon>
        <taxon>Actinopterygii</taxon>
        <taxon>Chondrostei</taxon>
        <taxon>Acipenseriformes</taxon>
        <taxon>Acipenseridae</taxon>
        <taxon>Acipenser</taxon>
    </lineage>
</organism>
<dbReference type="InterPro" id="IPR013783">
    <property type="entry name" value="Ig-like_fold"/>
</dbReference>
<comment type="caution">
    <text evidence="2">The sequence shown here is derived from an EMBL/GenBank/DDBJ whole genome shotgun (WGS) entry which is preliminary data.</text>
</comment>
<dbReference type="InterPro" id="IPR036116">
    <property type="entry name" value="FN3_sf"/>
</dbReference>
<evidence type="ECO:0000313" key="2">
    <source>
        <dbReference type="EMBL" id="KAK1144051.1"/>
    </source>
</evidence>
<feature type="domain" description="Fibronectin type-III" evidence="1">
    <location>
        <begin position="512"/>
        <end position="609"/>
    </location>
</feature>
<dbReference type="SMART" id="SM00060">
    <property type="entry name" value="FN3"/>
    <property type="match status" value="2"/>
</dbReference>
<gene>
    <name evidence="2" type="ORF">AOXY_G36564</name>
</gene>
<dbReference type="PANTHER" id="PTHR31594">
    <property type="entry name" value="AIG1-TYPE G DOMAIN-CONTAINING PROTEIN"/>
    <property type="match status" value="1"/>
</dbReference>
<feature type="domain" description="Fibronectin type-III" evidence="1">
    <location>
        <begin position="611"/>
        <end position="710"/>
    </location>
</feature>
<sequence>MSGDKTDTVELATLGRPFRLGMLYDCRSDSLIPGITLWELKKIRDSIDIRSQRNTNFQVIMSDSIEEKASSLDVSASLKVSLLGGMISVKGSASYFNDSKSSKNQARITLQYRTTTRFEQLTMSQLGTKHIAYNDVFEQGTATHVVTGVLYGAQAFFVFDREIASNENKQTVQGSMEGAIKMTGLAEAEIKGSVAVSNAEKAKVDQIKCTFYGDFKLESNPVTFQEAIQVYSKLPNMLGPNEEHAVPIKVWLYPLKLLNNLAAKLVRDISVELVYRSQGVLEQMGNYEMQCNDLMKNEVSAKFQEIKRKARHFKELCQIYKLTFQKDLAMVLPQIRGGGEEERVLAEILERKELSPFRDSSLIAWLEDKETEKNVVKAYLTMMKDIRVLARKSELEEVILDPLGEYVLCLVFTSLHGEEPYLKELSNYLKPQEANNQVPETGSSGRMQEQWFSNVEVSQRMRKLAKHFLEFVDTNKKGKTKFLIASESNTAHPGVSVYLYEEGRLDKTDFKPPSKPDVPLVVERSHNSITLKLRPPKYGAEETTKYNVEYTSQSGQEHWESVFTHDNTEAFTVSDLTPHTKYQFRYKAVTKPGVSVTSDTCEIVTTYPASPPIEFTACEKGDAFIQITWGKPDAIGLGLSVCNYRIEYKNEGEETWATTMAWKREGNQPCTFQITNLMPNTSYTIRVAADCGEAGLGVPSNEVVVKTDRRFEFEVECTLIRMEKPCIYKLHLEEEIMDEHRYYKRCTLGEKDENREERRILLLGIRGFDKSTLINAMVNYILGVDCEDIYRFTITDGNPGCSEGEAETQWITAYEINYQDGFRIPYSLTIIDAPGYGEWSSQNNLIDEQIRDFFHMPGSPDDLNTICFVVESSLGVKSPPAIVQAFGRTCEIYQRKETDSPVSDNEDQCKGDIVVFTTCSENNELPVLKFVEGYSCVQNVFQFSKSGLFTIHDNEDEDDIQVLERWEITLQNVGAFFNELNGSRNVAICKPFEYNYCRNATAYASLTADNPLGIAIH</sequence>
<dbReference type="Gene3D" id="2.60.40.10">
    <property type="entry name" value="Immunoglobulins"/>
    <property type="match status" value="2"/>
</dbReference>
<dbReference type="SUPFAM" id="SSF49265">
    <property type="entry name" value="Fibronectin type III"/>
    <property type="match status" value="1"/>
</dbReference>
<dbReference type="PROSITE" id="PS50853">
    <property type="entry name" value="FN3"/>
    <property type="match status" value="2"/>
</dbReference>
<dbReference type="InterPro" id="IPR027417">
    <property type="entry name" value="P-loop_NTPase"/>
</dbReference>
<dbReference type="InterPro" id="IPR003961">
    <property type="entry name" value="FN3_dom"/>
</dbReference>
<dbReference type="CDD" id="cd00063">
    <property type="entry name" value="FN3"/>
    <property type="match status" value="2"/>
</dbReference>
<proteinExistence type="predicted"/>
<dbReference type="EMBL" id="JAGXEW010000201">
    <property type="protein sequence ID" value="KAK1144051.1"/>
    <property type="molecule type" value="Genomic_DNA"/>
</dbReference>